<dbReference type="Proteomes" id="UP000054166">
    <property type="component" value="Unassembled WGS sequence"/>
</dbReference>
<protein>
    <submittedName>
        <fullName evidence="3">Uncharacterized protein</fullName>
    </submittedName>
</protein>
<name>A0A0C3C8Q1_PILCF</name>
<dbReference type="AlphaFoldDB" id="A0A0C3C8Q1"/>
<keyword evidence="4" id="KW-1185">Reference proteome</keyword>
<dbReference type="OrthoDB" id="3060861at2759"/>
<accession>A0A0C3C8Q1</accession>
<feature type="coiled-coil region" evidence="1">
    <location>
        <begin position="208"/>
        <end position="267"/>
    </location>
</feature>
<evidence type="ECO:0000313" key="3">
    <source>
        <dbReference type="EMBL" id="KIM86077.1"/>
    </source>
</evidence>
<reference evidence="3 4" key="1">
    <citation type="submission" date="2014-04" db="EMBL/GenBank/DDBJ databases">
        <authorList>
            <consortium name="DOE Joint Genome Institute"/>
            <person name="Kuo A."/>
            <person name="Tarkka M."/>
            <person name="Buscot F."/>
            <person name="Kohler A."/>
            <person name="Nagy L.G."/>
            <person name="Floudas D."/>
            <person name="Copeland A."/>
            <person name="Barry K.W."/>
            <person name="Cichocki N."/>
            <person name="Veneault-Fourrey C."/>
            <person name="LaButti K."/>
            <person name="Lindquist E.A."/>
            <person name="Lipzen A."/>
            <person name="Lundell T."/>
            <person name="Morin E."/>
            <person name="Murat C."/>
            <person name="Sun H."/>
            <person name="Tunlid A."/>
            <person name="Henrissat B."/>
            <person name="Grigoriev I.V."/>
            <person name="Hibbett D.S."/>
            <person name="Martin F."/>
            <person name="Nordberg H.P."/>
            <person name="Cantor M.N."/>
            <person name="Hua S.X."/>
        </authorList>
    </citation>
    <scope>NUCLEOTIDE SEQUENCE [LARGE SCALE GENOMIC DNA]</scope>
    <source>
        <strain evidence="3 4">F 1598</strain>
    </source>
</reference>
<dbReference type="EMBL" id="KN832983">
    <property type="protein sequence ID" value="KIM86077.1"/>
    <property type="molecule type" value="Genomic_DNA"/>
</dbReference>
<gene>
    <name evidence="3" type="ORF">PILCRDRAFT_86727</name>
</gene>
<dbReference type="InParanoid" id="A0A0C3C8Q1"/>
<evidence type="ECO:0000256" key="1">
    <source>
        <dbReference type="SAM" id="Coils"/>
    </source>
</evidence>
<feature type="region of interest" description="Disordered" evidence="2">
    <location>
        <begin position="83"/>
        <end position="145"/>
    </location>
</feature>
<reference evidence="4" key="2">
    <citation type="submission" date="2015-01" db="EMBL/GenBank/DDBJ databases">
        <title>Evolutionary Origins and Diversification of the Mycorrhizal Mutualists.</title>
        <authorList>
            <consortium name="DOE Joint Genome Institute"/>
            <consortium name="Mycorrhizal Genomics Consortium"/>
            <person name="Kohler A."/>
            <person name="Kuo A."/>
            <person name="Nagy L.G."/>
            <person name="Floudas D."/>
            <person name="Copeland A."/>
            <person name="Barry K.W."/>
            <person name="Cichocki N."/>
            <person name="Veneault-Fourrey C."/>
            <person name="LaButti K."/>
            <person name="Lindquist E.A."/>
            <person name="Lipzen A."/>
            <person name="Lundell T."/>
            <person name="Morin E."/>
            <person name="Murat C."/>
            <person name="Riley R."/>
            <person name="Ohm R."/>
            <person name="Sun H."/>
            <person name="Tunlid A."/>
            <person name="Henrissat B."/>
            <person name="Grigoriev I.V."/>
            <person name="Hibbett D.S."/>
            <person name="Martin F."/>
        </authorList>
    </citation>
    <scope>NUCLEOTIDE SEQUENCE [LARGE SCALE GENOMIC DNA]</scope>
    <source>
        <strain evidence="4">F 1598</strain>
    </source>
</reference>
<keyword evidence="1" id="KW-0175">Coiled coil</keyword>
<evidence type="ECO:0000256" key="2">
    <source>
        <dbReference type="SAM" id="MobiDB-lite"/>
    </source>
</evidence>
<feature type="compositionally biased region" description="Polar residues" evidence="2">
    <location>
        <begin position="85"/>
        <end position="95"/>
    </location>
</feature>
<proteinExistence type="predicted"/>
<sequence>MPPDRPQVQRHCRRCPGGPLRSQCIHTKAGQSFLAMIPNNSNVPGLLRLEGHEEHELAIPGSAFGMPTPLSFVIDPQLMGHSHSEQIGTVPQPSQGLELGDNSYNSTPIGLLNNGERIGQGSSSPSKSSTRDDRARPTTYNPLYGLVEGVKRGSMDWNVLRPKPLHPAETDSRKAASRFSRGMEDIVHPNAARQFVHYASSRLRREAKDDTKELVKQFQATINALMNAPRKDALEMGRVLESSCQELAQKEEEVRRQDDEIREKDALLAKYKGMLGIEK</sequence>
<dbReference type="HOGENOM" id="CLU_070367_0_0_1"/>
<organism evidence="3 4">
    <name type="scientific">Piloderma croceum (strain F 1598)</name>
    <dbReference type="NCBI Taxonomy" id="765440"/>
    <lineage>
        <taxon>Eukaryota</taxon>
        <taxon>Fungi</taxon>
        <taxon>Dikarya</taxon>
        <taxon>Basidiomycota</taxon>
        <taxon>Agaricomycotina</taxon>
        <taxon>Agaricomycetes</taxon>
        <taxon>Agaricomycetidae</taxon>
        <taxon>Atheliales</taxon>
        <taxon>Atheliaceae</taxon>
        <taxon>Piloderma</taxon>
    </lineage>
</organism>
<evidence type="ECO:0000313" key="4">
    <source>
        <dbReference type="Proteomes" id="UP000054166"/>
    </source>
</evidence>